<keyword evidence="4 6" id="KW-0949">S-adenosyl-L-methionine</keyword>
<evidence type="ECO:0000256" key="3">
    <source>
        <dbReference type="ARBA" id="ARBA00022679"/>
    </source>
</evidence>
<dbReference type="Gene3D" id="3.40.1280.10">
    <property type="match status" value="1"/>
</dbReference>
<reference evidence="9 10" key="1">
    <citation type="submission" date="2018-06" db="EMBL/GenBank/DDBJ databases">
        <title>Genomic Encyclopedia of Type Strains, Phase IV (KMG-IV): sequencing the most valuable type-strain genomes for metagenomic binning, comparative biology and taxonomic classification.</title>
        <authorList>
            <person name="Goeker M."/>
        </authorList>
    </citation>
    <scope>NUCLEOTIDE SEQUENCE [LARGE SCALE GENOMIC DNA]</scope>
    <source>
        <strain evidence="9 10">DSM 24875</strain>
    </source>
</reference>
<feature type="binding site" evidence="6 7">
    <location>
        <position position="128"/>
    </location>
    <ligand>
        <name>S-adenosyl-L-methionine</name>
        <dbReference type="ChEBI" id="CHEBI:59789"/>
    </ligand>
</feature>
<dbReference type="EC" id="2.1.1.207" evidence="6"/>
<dbReference type="HAMAP" id="MF_01885">
    <property type="entry name" value="tRNA_methyltr_TrmL"/>
    <property type="match status" value="1"/>
</dbReference>
<sequence length="158" mass="17128">MNRPAARLLLALYQPDIAQNAGAMLRTCACLGVDAAIIEPAGFRIGDSRFRRAGLDYLDAVSVARHDSWDRFETWRKASGRRLALLTTKGETALWDFGFRAHDILLVGRESAGAPDEVAAAADARLRIPIRPPLRSLNVGIAAAIALVEALRQIDGLP</sequence>
<comment type="catalytic activity">
    <reaction evidence="6">
        <text>5-carboxymethylaminomethyluridine(34) in tRNA(Leu) + S-adenosyl-L-methionine = 5-carboxymethylaminomethyl-2'-O-methyluridine(34) in tRNA(Leu) + S-adenosyl-L-homocysteine + H(+)</text>
        <dbReference type="Rhea" id="RHEA:43088"/>
        <dbReference type="Rhea" id="RHEA-COMP:10333"/>
        <dbReference type="Rhea" id="RHEA-COMP:10334"/>
        <dbReference type="ChEBI" id="CHEBI:15378"/>
        <dbReference type="ChEBI" id="CHEBI:57856"/>
        <dbReference type="ChEBI" id="CHEBI:59789"/>
        <dbReference type="ChEBI" id="CHEBI:74508"/>
        <dbReference type="ChEBI" id="CHEBI:74511"/>
        <dbReference type="EC" id="2.1.1.207"/>
    </reaction>
</comment>
<evidence type="ECO:0000256" key="2">
    <source>
        <dbReference type="ARBA" id="ARBA00022603"/>
    </source>
</evidence>
<dbReference type="Pfam" id="PF00588">
    <property type="entry name" value="SpoU_methylase"/>
    <property type="match status" value="1"/>
</dbReference>
<keyword evidence="1 6" id="KW-0963">Cytoplasm</keyword>
<organism evidence="9 10">
    <name type="scientific">Roseiarcus fermentans</name>
    <dbReference type="NCBI Taxonomy" id="1473586"/>
    <lineage>
        <taxon>Bacteria</taxon>
        <taxon>Pseudomonadati</taxon>
        <taxon>Pseudomonadota</taxon>
        <taxon>Alphaproteobacteria</taxon>
        <taxon>Hyphomicrobiales</taxon>
        <taxon>Roseiarcaceae</taxon>
        <taxon>Roseiarcus</taxon>
    </lineage>
</organism>
<dbReference type="GO" id="GO:0003723">
    <property type="term" value="F:RNA binding"/>
    <property type="evidence" value="ECO:0007669"/>
    <property type="project" value="InterPro"/>
</dbReference>
<comment type="similarity">
    <text evidence="6">Belongs to the class IV-like SAM-binding methyltransferase superfamily. RNA methyltransferase TrmH family. TrmL subfamily.</text>
</comment>
<dbReference type="CDD" id="cd18094">
    <property type="entry name" value="SpoU-like_TrmL"/>
    <property type="match status" value="1"/>
</dbReference>
<proteinExistence type="inferred from homology"/>
<keyword evidence="10" id="KW-1185">Reference proteome</keyword>
<evidence type="ECO:0000256" key="5">
    <source>
        <dbReference type="ARBA" id="ARBA00022694"/>
    </source>
</evidence>
<accession>A0A366FLN8</accession>
<comment type="subcellular location">
    <subcellularLocation>
        <location evidence="6">Cytoplasm</location>
    </subcellularLocation>
</comment>
<name>A0A366FLN8_9HYPH</name>
<evidence type="ECO:0000256" key="7">
    <source>
        <dbReference type="PIRSR" id="PIRSR029256-1"/>
    </source>
</evidence>
<dbReference type="RefSeq" id="WP_113888857.1">
    <property type="nucleotide sequence ID" value="NZ_QNRK01000008.1"/>
</dbReference>
<comment type="catalytic activity">
    <reaction evidence="6">
        <text>cytidine(34) in tRNA + S-adenosyl-L-methionine = 2'-O-methylcytidine(34) in tRNA + S-adenosyl-L-homocysteine + H(+)</text>
        <dbReference type="Rhea" id="RHEA:43084"/>
        <dbReference type="Rhea" id="RHEA-COMP:10331"/>
        <dbReference type="Rhea" id="RHEA-COMP:10332"/>
        <dbReference type="ChEBI" id="CHEBI:15378"/>
        <dbReference type="ChEBI" id="CHEBI:57856"/>
        <dbReference type="ChEBI" id="CHEBI:59789"/>
        <dbReference type="ChEBI" id="CHEBI:74495"/>
        <dbReference type="ChEBI" id="CHEBI:82748"/>
        <dbReference type="EC" id="2.1.1.207"/>
    </reaction>
</comment>
<dbReference type="InterPro" id="IPR001537">
    <property type="entry name" value="SpoU_MeTrfase"/>
</dbReference>
<dbReference type="InterPro" id="IPR029026">
    <property type="entry name" value="tRNA_m1G_MTases_N"/>
</dbReference>
<comment type="function">
    <text evidence="6">Methylates the ribose at the nucleotide 34 wobble position in the two leucyl isoacceptors tRNA(Leu)(CmAA) and tRNA(Leu)(cmnm5UmAA). Catalyzes the methyl transfer from S-adenosyl-L-methionine to the 2'-OH of the wobble nucleotide.</text>
</comment>
<evidence type="ECO:0000313" key="10">
    <source>
        <dbReference type="Proteomes" id="UP000253529"/>
    </source>
</evidence>
<dbReference type="PIRSF" id="PIRSF029256">
    <property type="entry name" value="SpoU_TrmH_prd"/>
    <property type="match status" value="1"/>
</dbReference>
<protein>
    <recommendedName>
        <fullName evidence="6">tRNA (cytidine(34)-2'-O)-methyltransferase</fullName>
        <ecNumber evidence="6">2.1.1.207</ecNumber>
    </recommendedName>
    <alternativeName>
        <fullName evidence="6">tRNA (cytidine/uridine-2'-O-)-methyltransferase TrmL</fullName>
    </alternativeName>
</protein>
<comment type="subunit">
    <text evidence="6">Homodimer.</text>
</comment>
<dbReference type="SUPFAM" id="SSF75217">
    <property type="entry name" value="alpha/beta knot"/>
    <property type="match status" value="1"/>
</dbReference>
<feature type="binding site" evidence="6 7">
    <location>
        <position position="108"/>
    </location>
    <ligand>
        <name>S-adenosyl-L-methionine</name>
        <dbReference type="ChEBI" id="CHEBI:59789"/>
    </ligand>
</feature>
<dbReference type="EMBL" id="QNRK01000008">
    <property type="protein sequence ID" value="RBP15558.1"/>
    <property type="molecule type" value="Genomic_DNA"/>
</dbReference>
<dbReference type="GO" id="GO:0141098">
    <property type="term" value="F:tRNA (cytidine(34)-2'-O)-methyltransferase activity"/>
    <property type="evidence" value="ECO:0007669"/>
    <property type="project" value="RHEA"/>
</dbReference>
<keyword evidence="3 6" id="KW-0808">Transferase</keyword>
<feature type="binding site" evidence="6 7">
    <location>
        <position position="136"/>
    </location>
    <ligand>
        <name>S-adenosyl-L-methionine</name>
        <dbReference type="ChEBI" id="CHEBI:59789"/>
    </ligand>
</feature>
<evidence type="ECO:0000259" key="8">
    <source>
        <dbReference type="Pfam" id="PF00588"/>
    </source>
</evidence>
<dbReference type="InterPro" id="IPR016914">
    <property type="entry name" value="TrmL"/>
</dbReference>
<dbReference type="PANTHER" id="PTHR42971">
    <property type="entry name" value="TRNA (CYTIDINE(34)-2'-O)-METHYLTRANSFERASE"/>
    <property type="match status" value="1"/>
</dbReference>
<dbReference type="OrthoDB" id="9789043at2"/>
<evidence type="ECO:0000256" key="6">
    <source>
        <dbReference type="HAMAP-Rule" id="MF_01885"/>
    </source>
</evidence>
<dbReference type="GO" id="GO:0002130">
    <property type="term" value="P:wobble position ribose methylation"/>
    <property type="evidence" value="ECO:0007669"/>
    <property type="project" value="TreeGrafter"/>
</dbReference>
<dbReference type="GO" id="GO:0005737">
    <property type="term" value="C:cytoplasm"/>
    <property type="evidence" value="ECO:0007669"/>
    <property type="project" value="UniProtKB-SubCell"/>
</dbReference>
<evidence type="ECO:0000256" key="4">
    <source>
        <dbReference type="ARBA" id="ARBA00022691"/>
    </source>
</evidence>
<evidence type="ECO:0000313" key="9">
    <source>
        <dbReference type="EMBL" id="RBP15558.1"/>
    </source>
</evidence>
<evidence type="ECO:0000256" key="1">
    <source>
        <dbReference type="ARBA" id="ARBA00022490"/>
    </source>
</evidence>
<keyword evidence="2 6" id="KW-0489">Methyltransferase</keyword>
<dbReference type="PANTHER" id="PTHR42971:SF1">
    <property type="entry name" value="TRNA (CYTIDINE(34)-2'-O)-METHYLTRANSFERASE"/>
    <property type="match status" value="1"/>
</dbReference>
<gene>
    <name evidence="6" type="primary">trmL</name>
    <name evidence="9" type="ORF">DFR50_108115</name>
</gene>
<dbReference type="InterPro" id="IPR029028">
    <property type="entry name" value="Alpha/beta_knot_MTases"/>
</dbReference>
<feature type="binding site" evidence="6 7">
    <location>
        <position position="86"/>
    </location>
    <ligand>
        <name>S-adenosyl-L-methionine</name>
        <dbReference type="ChEBI" id="CHEBI:59789"/>
    </ligand>
</feature>
<comment type="caution">
    <text evidence="9">The sequence shown here is derived from an EMBL/GenBank/DDBJ whole genome shotgun (WGS) entry which is preliminary data.</text>
</comment>
<dbReference type="Proteomes" id="UP000253529">
    <property type="component" value="Unassembled WGS sequence"/>
</dbReference>
<feature type="domain" description="tRNA/rRNA methyltransferase SpoU type" evidence="8">
    <location>
        <begin position="8"/>
        <end position="147"/>
    </location>
</feature>
<keyword evidence="5 6" id="KW-0819">tRNA processing</keyword>
<dbReference type="AlphaFoldDB" id="A0A366FLN8"/>
<dbReference type="GO" id="GO:0141102">
    <property type="term" value="F:tRNA (5-carboxymethylaminomethyluridine(34)-2'-O)-methyltransferase activity"/>
    <property type="evidence" value="ECO:0007669"/>
    <property type="project" value="RHEA"/>
</dbReference>